<dbReference type="EMBL" id="MN234220">
    <property type="protein sequence ID" value="QFG13594.1"/>
    <property type="molecule type" value="Genomic_DNA"/>
</dbReference>
<evidence type="ECO:0000259" key="5">
    <source>
        <dbReference type="PROSITE" id="PS51206"/>
    </source>
</evidence>
<dbReference type="SUPFAM" id="SSF56747">
    <property type="entry name" value="Prim-pol domain"/>
    <property type="match status" value="1"/>
</dbReference>
<dbReference type="Proteomes" id="UP000325706">
    <property type="component" value="Segment"/>
</dbReference>
<dbReference type="GO" id="GO:0016787">
    <property type="term" value="F:hydrolase activity"/>
    <property type="evidence" value="ECO:0007669"/>
    <property type="project" value="UniProtKB-KW"/>
</dbReference>
<dbReference type="InterPro" id="IPR015330">
    <property type="entry name" value="DNA_primase/pol_bifunc_N"/>
</dbReference>
<dbReference type="Gene3D" id="3.40.50.300">
    <property type="entry name" value="P-loop containing nucleotide triphosphate hydrolases"/>
    <property type="match status" value="1"/>
</dbReference>
<dbReference type="SMART" id="SM00885">
    <property type="entry name" value="D5_N"/>
    <property type="match status" value="1"/>
</dbReference>
<keyword evidence="1" id="KW-0547">Nucleotide-binding</keyword>
<dbReference type="InterPro" id="IPR006500">
    <property type="entry name" value="Helicase_put_C_phage/plasmid"/>
</dbReference>
<proteinExistence type="predicted"/>
<dbReference type="GO" id="GO:0005524">
    <property type="term" value="F:ATP binding"/>
    <property type="evidence" value="ECO:0007669"/>
    <property type="project" value="UniProtKB-KW"/>
</dbReference>
<dbReference type="InterPro" id="IPR014015">
    <property type="entry name" value="Helicase_SF3_DNA-vir"/>
</dbReference>
<dbReference type="Pfam" id="PF08706">
    <property type="entry name" value="D5_N"/>
    <property type="match status" value="1"/>
</dbReference>
<dbReference type="PANTHER" id="PTHR35372:SF2">
    <property type="entry name" value="SF3 HELICASE DOMAIN-CONTAINING PROTEIN"/>
    <property type="match status" value="1"/>
</dbReference>
<dbReference type="NCBIfam" id="TIGR01613">
    <property type="entry name" value="primase_Cterm"/>
    <property type="match status" value="1"/>
</dbReference>
<organism evidence="6 7">
    <name type="scientific">Gordonia phage Lambo</name>
    <dbReference type="NCBI Taxonomy" id="2599845"/>
    <lineage>
        <taxon>Viruses</taxon>
        <taxon>Duplodnaviria</taxon>
        <taxon>Heunggongvirae</taxon>
        <taxon>Uroviricota</taxon>
        <taxon>Caudoviricetes</taxon>
        <taxon>Dovevirinae</taxon>
        <taxon>Lambovirus</taxon>
        <taxon>Lambovirus lambo</taxon>
    </lineage>
</organism>
<dbReference type="InterPro" id="IPR014818">
    <property type="entry name" value="Phage/plasmid_primase_P4_C"/>
</dbReference>
<feature type="domain" description="SF3 helicase" evidence="5">
    <location>
        <begin position="595"/>
        <end position="753"/>
    </location>
</feature>
<evidence type="ECO:0000256" key="3">
    <source>
        <dbReference type="ARBA" id="ARBA00022840"/>
    </source>
</evidence>
<protein>
    <submittedName>
        <fullName evidence="6">DNA primase/polymerase</fullName>
    </submittedName>
</protein>
<dbReference type="KEGG" id="vg:55623268"/>
<evidence type="ECO:0000313" key="7">
    <source>
        <dbReference type="Proteomes" id="UP000325706"/>
    </source>
</evidence>
<gene>
    <name evidence="6" type="primary">88</name>
    <name evidence="6" type="ORF">PBI_LAMBO_88</name>
</gene>
<dbReference type="InterPro" id="IPR051620">
    <property type="entry name" value="ORF904-like_C"/>
</dbReference>
<dbReference type="PROSITE" id="PS51206">
    <property type="entry name" value="SF3_HELICASE_1"/>
    <property type="match status" value="1"/>
</dbReference>
<dbReference type="PANTHER" id="PTHR35372">
    <property type="entry name" value="ATP BINDING PROTEIN-RELATED"/>
    <property type="match status" value="1"/>
</dbReference>
<dbReference type="InterPro" id="IPR027417">
    <property type="entry name" value="P-loop_NTPase"/>
</dbReference>
<dbReference type="GeneID" id="55623268"/>
<keyword evidence="3" id="KW-0067">ATP-binding</keyword>
<evidence type="ECO:0000256" key="1">
    <source>
        <dbReference type="ARBA" id="ARBA00022741"/>
    </source>
</evidence>
<feature type="region of interest" description="Disordered" evidence="4">
    <location>
        <begin position="368"/>
        <end position="394"/>
    </location>
</feature>
<feature type="compositionally biased region" description="Basic and acidic residues" evidence="4">
    <location>
        <begin position="37"/>
        <end position="50"/>
    </location>
</feature>
<keyword evidence="7" id="KW-1185">Reference proteome</keyword>
<sequence length="901" mass="101940">MAEPARDINSSRPFHRTAQAWLDKGHLPFPLKPKGKNPLEKDAYTGKKNPFPKDPEQFVEAQLAKAPQRANIGIWVGPDIICLDIDHYVKDEGTDKEKRYVGHDEYLKLAEELGPLPDTYITTARSDGKSGIHWYRMPEKYINRETLNNTINLSGKAASNIDVVHRGYRFAVVGPSIHPETDSPYRTYAPGVAPDGKSFEATDPFSTEDLPYLPEPWIKFLSKDYTEYSEVDMDMSMQSDKIIDWYRDRMPKGKPCAQVKKSLKYALKELSERADGHEVLTAADWNLLSLGSEGHPGALAGAKYFEKQYFESMVKRGKRSPSEVKREIFRSRTNAIRKIKAHVDKMEDEGIDVVGKSCTCVDLSEIEGAEGSDTPSTIATDGKGTGKTPDEYGDDDRGNAKYFADIYGLNVMFAYDTKRFLHWSGKQWYEDTPLHSRTKAATEVVHRRQEAYAKQLLRIADSLFDPTLPKTQQSADFKSAMAKATKWQKWAKHISMASGFTAFVNYFDSVNENIISMAEFDSNPALFAVANGTLELGMDGQVRLRPQKREDFLLKASPVEFVVDGERGLRSKGEDGIKGIRAWNDYLDTFITDMDLRRFIQKLFGYAMWGRNHERLMIFFEGESSSGKTVIIELADKVFGPLSSRFEMEALMAKDKDNLFALGLRGARLAFTSEPESDGAINAGYLKKLTGDETLSARPLFTNGRIEFETVFTPFISTNTAPYIPNADAALKRRFCVVPFLHSVGTKDSHKKDILLKYGKEAFLLWCAEGYHMYRTEGLKRENWPKAVAEASDKFFMGLDEFGEFFNETFDQVPYSDNTDDEFLETTVRTDRAFSAYKKWFERNGGGDKEPSANAFGRKMSRYVGASHGHWDKEAGKAKKYYHGIRFKDTGVVHPNFKQGS</sequence>
<name>A0A5J6TU78_9CAUD</name>
<dbReference type="SMART" id="SM00943">
    <property type="entry name" value="Prim-Pol"/>
    <property type="match status" value="1"/>
</dbReference>
<feature type="region of interest" description="Disordered" evidence="4">
    <location>
        <begin position="25"/>
        <end position="50"/>
    </location>
</feature>
<dbReference type="Pfam" id="PF09250">
    <property type="entry name" value="Prim-Pol"/>
    <property type="match status" value="1"/>
</dbReference>
<evidence type="ECO:0000256" key="2">
    <source>
        <dbReference type="ARBA" id="ARBA00022801"/>
    </source>
</evidence>
<reference evidence="6 7" key="1">
    <citation type="submission" date="2019-07" db="EMBL/GenBank/DDBJ databases">
        <authorList>
            <person name="Fryberger R.B."/>
            <person name="Stoner T.H."/>
            <person name="Garlena R.A."/>
            <person name="Russell D.A."/>
            <person name="Pope W.H."/>
            <person name="Jacobs-Sera D."/>
            <person name="Hatfull G.F."/>
        </authorList>
    </citation>
    <scope>NUCLEOTIDE SEQUENCE [LARGE SCALE GENOMIC DNA]</scope>
</reference>
<evidence type="ECO:0000313" key="6">
    <source>
        <dbReference type="EMBL" id="QFG13594.1"/>
    </source>
</evidence>
<dbReference type="RefSeq" id="YP_009852641.1">
    <property type="nucleotide sequence ID" value="NC_048814.1"/>
</dbReference>
<evidence type="ECO:0000256" key="4">
    <source>
        <dbReference type="SAM" id="MobiDB-lite"/>
    </source>
</evidence>
<accession>A0A5J6TU78</accession>
<keyword evidence="2" id="KW-0378">Hydrolase</keyword>